<dbReference type="GO" id="GO:0000160">
    <property type="term" value="P:phosphorelay signal transduction system"/>
    <property type="evidence" value="ECO:0007669"/>
    <property type="project" value="UniProtKB-KW"/>
</dbReference>
<comment type="catalytic activity">
    <reaction evidence="1">
        <text>ATP + protein L-histidine = ADP + protein N-phospho-L-histidine.</text>
        <dbReference type="EC" id="2.7.13.3"/>
    </reaction>
</comment>
<evidence type="ECO:0000256" key="1">
    <source>
        <dbReference type="ARBA" id="ARBA00000085"/>
    </source>
</evidence>
<protein>
    <recommendedName>
        <fullName evidence="2">histidine kinase</fullName>
        <ecNumber evidence="2">2.7.13.3</ecNumber>
    </recommendedName>
</protein>
<keyword evidence="4" id="KW-0902">Two-component regulatory system</keyword>
<gene>
    <name evidence="6" type="primary">gchK</name>
    <name evidence="6" type="ORF">H0A61_01872</name>
</gene>
<dbReference type="Proteomes" id="UP000662904">
    <property type="component" value="Chromosome"/>
</dbReference>
<dbReference type="InterPro" id="IPR005467">
    <property type="entry name" value="His_kinase_dom"/>
</dbReference>
<sequence>MHIMDIVENSISAGATLIEILIRQSIDRDLLEIEVIDNGKGMDRDFLEKVFDPFVTTRTTRKVGLGIPLFKAAAERCDGSFDIQSEPGKGTRVKASFRYSHIDRAPMGDLVNTITALVAGNEQTDFVYHHITDKGEYVFDTREIKKILGDVSINNIKVMEWMRTNIEEGLKLIDGGGE</sequence>
<feature type="domain" description="Histidine kinase" evidence="5">
    <location>
        <begin position="1"/>
        <end position="101"/>
    </location>
</feature>
<dbReference type="Pfam" id="PF02518">
    <property type="entry name" value="HATPase_c"/>
    <property type="match status" value="1"/>
</dbReference>
<dbReference type="GO" id="GO:0004673">
    <property type="term" value="F:protein histidine kinase activity"/>
    <property type="evidence" value="ECO:0007669"/>
    <property type="project" value="UniProtKB-EC"/>
</dbReference>
<dbReference type="Gene3D" id="3.30.565.10">
    <property type="entry name" value="Histidine kinase-like ATPase, C-terminal domain"/>
    <property type="match status" value="1"/>
</dbReference>
<proteinExistence type="predicted"/>
<dbReference type="SMART" id="SM00387">
    <property type="entry name" value="HATPase_c"/>
    <property type="match status" value="1"/>
</dbReference>
<organism evidence="6 7">
    <name type="scientific">Koleobacter methoxysyntrophicus</name>
    <dbReference type="NCBI Taxonomy" id="2751313"/>
    <lineage>
        <taxon>Bacteria</taxon>
        <taxon>Bacillati</taxon>
        <taxon>Bacillota</taxon>
        <taxon>Clostridia</taxon>
        <taxon>Koleobacterales</taxon>
        <taxon>Koleobacteraceae</taxon>
        <taxon>Koleobacter</taxon>
    </lineage>
</organism>
<dbReference type="KEGG" id="kme:H0A61_01872"/>
<dbReference type="PROSITE" id="PS50109">
    <property type="entry name" value="HIS_KIN"/>
    <property type="match status" value="1"/>
</dbReference>
<keyword evidence="7" id="KW-1185">Reference proteome</keyword>
<evidence type="ECO:0000256" key="3">
    <source>
        <dbReference type="ARBA" id="ARBA00022777"/>
    </source>
</evidence>
<evidence type="ECO:0000313" key="6">
    <source>
        <dbReference type="EMBL" id="QSQ09501.1"/>
    </source>
</evidence>
<dbReference type="EC" id="2.7.13.3" evidence="2"/>
<evidence type="ECO:0000259" key="5">
    <source>
        <dbReference type="PROSITE" id="PS50109"/>
    </source>
</evidence>
<evidence type="ECO:0000256" key="2">
    <source>
        <dbReference type="ARBA" id="ARBA00012438"/>
    </source>
</evidence>
<dbReference type="AlphaFoldDB" id="A0A8A0RM73"/>
<dbReference type="EMBL" id="CP059066">
    <property type="protein sequence ID" value="QSQ09501.1"/>
    <property type="molecule type" value="Genomic_DNA"/>
</dbReference>
<dbReference type="InterPro" id="IPR036890">
    <property type="entry name" value="HATPase_C_sf"/>
</dbReference>
<evidence type="ECO:0000256" key="4">
    <source>
        <dbReference type="ARBA" id="ARBA00023012"/>
    </source>
</evidence>
<dbReference type="InterPro" id="IPR003594">
    <property type="entry name" value="HATPase_dom"/>
</dbReference>
<keyword evidence="3 6" id="KW-0418">Kinase</keyword>
<keyword evidence="6" id="KW-0808">Transferase</keyword>
<dbReference type="InterPro" id="IPR004358">
    <property type="entry name" value="Sig_transdc_His_kin-like_C"/>
</dbReference>
<dbReference type="PRINTS" id="PR00344">
    <property type="entry name" value="BCTRLSENSOR"/>
</dbReference>
<evidence type="ECO:0000313" key="7">
    <source>
        <dbReference type="Proteomes" id="UP000662904"/>
    </source>
</evidence>
<dbReference type="PANTHER" id="PTHR43065">
    <property type="entry name" value="SENSOR HISTIDINE KINASE"/>
    <property type="match status" value="1"/>
</dbReference>
<accession>A0A8A0RM73</accession>
<reference evidence="6" key="1">
    <citation type="submission" date="2020-07" db="EMBL/GenBank/DDBJ databases">
        <title>Koleobacter methoxysyntrophicus gen. nov., sp. nov., a novel anaerobic bacterium isolated from deep subsurface oil field and proposal of Koleobacterales ord. nov. in the phylum Firmicutes.</title>
        <authorList>
            <person name="Sakamoto S."/>
            <person name="Tamaki H."/>
        </authorList>
    </citation>
    <scope>NUCLEOTIDE SEQUENCE</scope>
    <source>
        <strain evidence="6">NRmbB1</strain>
    </source>
</reference>
<name>A0A8A0RM73_9FIRM</name>
<dbReference type="SUPFAM" id="SSF55874">
    <property type="entry name" value="ATPase domain of HSP90 chaperone/DNA topoisomerase II/histidine kinase"/>
    <property type="match status" value="1"/>
</dbReference>